<keyword evidence="4 5" id="KW-0732">Signal</keyword>
<dbReference type="CDD" id="cd23992">
    <property type="entry name" value="PBP_GOBP"/>
    <property type="match status" value="1"/>
</dbReference>
<dbReference type="Pfam" id="PF01395">
    <property type="entry name" value="PBP_GOBP"/>
    <property type="match status" value="1"/>
</dbReference>
<evidence type="ECO:0000256" key="1">
    <source>
        <dbReference type="ARBA" id="ARBA00004613"/>
    </source>
</evidence>
<dbReference type="SMART" id="SM00708">
    <property type="entry name" value="PhBP"/>
    <property type="match status" value="1"/>
</dbReference>
<dbReference type="FunFam" id="1.10.238.20:FF:000001">
    <property type="entry name" value="General odorant-binding protein lush"/>
    <property type="match status" value="1"/>
</dbReference>
<dbReference type="InterPro" id="IPR006170">
    <property type="entry name" value="PBP/GOBP"/>
</dbReference>
<evidence type="ECO:0000256" key="5">
    <source>
        <dbReference type="SAM" id="SignalP"/>
    </source>
</evidence>
<sequence>MKFFLAIAFVTIVVAVNAANIPDAHKEKVMQIVAECQKEMDISAETLAKIKAGEPFGADEKTKCFANCFQEKAGILKDGVFQEEAIVAKFSESFGADKTKSIVDACRGEATGKDNCEKAYNLHACFKKNNAY</sequence>
<dbReference type="EMBL" id="MT247247">
    <property type="protein sequence ID" value="QIS77226.1"/>
    <property type="molecule type" value="mRNA"/>
</dbReference>
<evidence type="ECO:0000256" key="2">
    <source>
        <dbReference type="ARBA" id="ARBA00008098"/>
    </source>
</evidence>
<proteinExistence type="evidence at transcript level"/>
<dbReference type="GO" id="GO:0007608">
    <property type="term" value="P:sensory perception of smell"/>
    <property type="evidence" value="ECO:0007669"/>
    <property type="project" value="TreeGrafter"/>
</dbReference>
<dbReference type="GO" id="GO:0005549">
    <property type="term" value="F:odorant binding"/>
    <property type="evidence" value="ECO:0007669"/>
    <property type="project" value="InterPro"/>
</dbReference>
<dbReference type="Gene3D" id="1.10.238.20">
    <property type="entry name" value="Pheromone/general odorant binding protein domain"/>
    <property type="match status" value="1"/>
</dbReference>
<dbReference type="GO" id="GO:0005615">
    <property type="term" value="C:extracellular space"/>
    <property type="evidence" value="ECO:0007669"/>
    <property type="project" value="TreeGrafter"/>
</dbReference>
<name>A0A6H0D312_EPIBA</name>
<keyword evidence="3" id="KW-0964">Secreted</keyword>
<feature type="signal peptide" evidence="5">
    <location>
        <begin position="1"/>
        <end position="18"/>
    </location>
</feature>
<dbReference type="SUPFAM" id="SSF47565">
    <property type="entry name" value="Insect pheromone/odorant-binding proteins"/>
    <property type="match status" value="1"/>
</dbReference>
<reference evidence="6" key="1">
    <citation type="submission" date="2020-03" db="EMBL/GenBank/DDBJ databases">
        <authorList>
            <person name="Jia H.R."/>
        </authorList>
    </citation>
    <scope>NUCLEOTIDE SEQUENCE</scope>
</reference>
<evidence type="ECO:0000256" key="3">
    <source>
        <dbReference type="ARBA" id="ARBA00022525"/>
    </source>
</evidence>
<dbReference type="PANTHER" id="PTHR11857">
    <property type="entry name" value="ODORANT BINDING PROTEIN-RELATED"/>
    <property type="match status" value="1"/>
</dbReference>
<organism evidence="6">
    <name type="scientific">Episyrphus balteatus</name>
    <name type="common">Marmalade hoverfly</name>
    <name type="synonym">Syrphus balteaus</name>
    <dbReference type="NCBI Taxonomy" id="286459"/>
    <lineage>
        <taxon>Eukaryota</taxon>
        <taxon>Metazoa</taxon>
        <taxon>Ecdysozoa</taxon>
        <taxon>Arthropoda</taxon>
        <taxon>Hexapoda</taxon>
        <taxon>Insecta</taxon>
        <taxon>Pterygota</taxon>
        <taxon>Neoptera</taxon>
        <taxon>Endopterygota</taxon>
        <taxon>Diptera</taxon>
        <taxon>Brachycera</taxon>
        <taxon>Muscomorpha</taxon>
        <taxon>Syrphoidea</taxon>
        <taxon>Syrphidae</taxon>
        <taxon>Syrphinae</taxon>
        <taxon>Syrphini</taxon>
        <taxon>Episyrphus</taxon>
    </lineage>
</organism>
<protein>
    <submittedName>
        <fullName evidence="6">OBP33</fullName>
    </submittedName>
</protein>
<comment type="subcellular location">
    <subcellularLocation>
        <location evidence="1">Secreted</location>
    </subcellularLocation>
</comment>
<accession>A0A6H0D312</accession>
<dbReference type="InterPro" id="IPR036728">
    <property type="entry name" value="PBP_GOBP_sf"/>
</dbReference>
<dbReference type="PANTHER" id="PTHR11857:SF43">
    <property type="entry name" value="GEO07291P1-RELATED"/>
    <property type="match status" value="1"/>
</dbReference>
<feature type="chain" id="PRO_5026206778" evidence="5">
    <location>
        <begin position="19"/>
        <end position="132"/>
    </location>
</feature>
<dbReference type="AlphaFoldDB" id="A0A6H0D312"/>
<comment type="similarity">
    <text evidence="2">Belongs to the PBP/GOBP family.</text>
</comment>
<evidence type="ECO:0000313" key="6">
    <source>
        <dbReference type="EMBL" id="QIS77226.1"/>
    </source>
</evidence>
<evidence type="ECO:0000256" key="4">
    <source>
        <dbReference type="ARBA" id="ARBA00022729"/>
    </source>
</evidence>